<feature type="region of interest" description="Disordered" evidence="1">
    <location>
        <begin position="121"/>
        <end position="178"/>
    </location>
</feature>
<proteinExistence type="predicted"/>
<name>A0A174HTH9_9FIRM</name>
<dbReference type="Pfam" id="PF13643">
    <property type="entry name" value="DUF4145"/>
    <property type="match status" value="1"/>
</dbReference>
<feature type="transmembrane region" description="Helical" evidence="2">
    <location>
        <begin position="183"/>
        <end position="204"/>
    </location>
</feature>
<dbReference type="InterPro" id="IPR025285">
    <property type="entry name" value="DUF4145"/>
</dbReference>
<gene>
    <name evidence="4" type="ORF">ERS852407_03871</name>
</gene>
<evidence type="ECO:0000313" key="4">
    <source>
        <dbReference type="EMBL" id="CUO76209.1"/>
    </source>
</evidence>
<dbReference type="AlphaFoldDB" id="A0A174HTH9"/>
<dbReference type="Proteomes" id="UP000095651">
    <property type="component" value="Unassembled WGS sequence"/>
</dbReference>
<evidence type="ECO:0000256" key="2">
    <source>
        <dbReference type="SAM" id="Phobius"/>
    </source>
</evidence>
<evidence type="ECO:0000313" key="5">
    <source>
        <dbReference type="Proteomes" id="UP000095651"/>
    </source>
</evidence>
<feature type="compositionally biased region" description="Low complexity" evidence="1">
    <location>
        <begin position="129"/>
        <end position="167"/>
    </location>
</feature>
<accession>A0A174HTH9</accession>
<reference evidence="4 5" key="1">
    <citation type="submission" date="2015-09" db="EMBL/GenBank/DDBJ databases">
        <authorList>
            <consortium name="Pathogen Informatics"/>
        </authorList>
    </citation>
    <scope>NUCLEOTIDE SEQUENCE [LARGE SCALE GENOMIC DNA]</scope>
    <source>
        <strain evidence="4 5">2789STDY5608850</strain>
    </source>
</reference>
<dbReference type="Pfam" id="PF08239">
    <property type="entry name" value="SH3_3"/>
    <property type="match status" value="1"/>
</dbReference>
<protein>
    <submittedName>
        <fullName evidence="4">SH3 type 3 domain-containing protein</fullName>
    </submittedName>
</protein>
<feature type="region of interest" description="Disordered" evidence="1">
    <location>
        <begin position="209"/>
        <end position="248"/>
    </location>
</feature>
<dbReference type="RefSeq" id="WP_055657675.1">
    <property type="nucleotide sequence ID" value="NZ_CABIXC010000011.1"/>
</dbReference>
<dbReference type="SMART" id="SM00287">
    <property type="entry name" value="SH3b"/>
    <property type="match status" value="1"/>
</dbReference>
<organism evidence="4 5">
    <name type="scientific">Hungatella hathewayi</name>
    <dbReference type="NCBI Taxonomy" id="154046"/>
    <lineage>
        <taxon>Bacteria</taxon>
        <taxon>Bacillati</taxon>
        <taxon>Bacillota</taxon>
        <taxon>Clostridia</taxon>
        <taxon>Lachnospirales</taxon>
        <taxon>Lachnospiraceae</taxon>
        <taxon>Hungatella</taxon>
    </lineage>
</organism>
<evidence type="ECO:0000256" key="1">
    <source>
        <dbReference type="SAM" id="MobiDB-lite"/>
    </source>
</evidence>
<keyword evidence="2" id="KW-1133">Transmembrane helix</keyword>
<feature type="domain" description="SH3b" evidence="3">
    <location>
        <begin position="246"/>
        <end position="310"/>
    </location>
</feature>
<dbReference type="InterPro" id="IPR003646">
    <property type="entry name" value="SH3-like_bac-type"/>
</dbReference>
<sequence>MGTTDNNNWTRVQQSVREAERLIGQKQYNLAMIKSRQALEFMVNCLGEKALIVDGDLADSIDQLFEGHWISQATKDHYHRIRVLGNKAVHDGNDSPYDANEAYQLLSQEAAAFADIYSGRRRSTTPAKPQQRPAARSAQPAQRSTGQRSSSPQRSGQRSSQRPSSANRSRRRSKKKGFDPYDLLRPAVIFLIILVVVLAAMGLFKLFGGKDDKKETSAPSTSPEVTTEATVAPEPATEPEPSTEAPKIYKTTASPRLNVRAEPSQTGAVLGTLVPGTVVEYVQAHDQDWAVIMFEGKQAYVSSKYLAAEEAPQQSDAETEATTAAQ</sequence>
<feature type="compositionally biased region" description="Low complexity" evidence="1">
    <location>
        <begin position="223"/>
        <end position="246"/>
    </location>
</feature>
<keyword evidence="2" id="KW-0472">Membrane</keyword>
<keyword evidence="2" id="KW-0812">Transmembrane</keyword>
<dbReference type="EMBL" id="CYZE01000011">
    <property type="protein sequence ID" value="CUO76209.1"/>
    <property type="molecule type" value="Genomic_DNA"/>
</dbReference>
<evidence type="ECO:0000259" key="3">
    <source>
        <dbReference type="SMART" id="SM00287"/>
    </source>
</evidence>
<dbReference type="Gene3D" id="2.30.30.40">
    <property type="entry name" value="SH3 Domains"/>
    <property type="match status" value="1"/>
</dbReference>